<evidence type="ECO:0000313" key="4">
    <source>
        <dbReference type="Proteomes" id="UP000039324"/>
    </source>
</evidence>
<dbReference type="STRING" id="37360.A0A0G4IXB4"/>
<dbReference type="EMBL" id="CDSF01000096">
    <property type="protein sequence ID" value="CEO99993.1"/>
    <property type="molecule type" value="Genomic_DNA"/>
</dbReference>
<proteinExistence type="predicted"/>
<dbReference type="Proteomes" id="UP000039324">
    <property type="component" value="Unassembled WGS sequence"/>
</dbReference>
<evidence type="ECO:0000313" key="3">
    <source>
        <dbReference type="EMBL" id="SPQ99032.1"/>
    </source>
</evidence>
<dbReference type="Proteomes" id="UP000290189">
    <property type="component" value="Unassembled WGS sequence"/>
</dbReference>
<reference evidence="2 4" key="1">
    <citation type="submission" date="2015-02" db="EMBL/GenBank/DDBJ databases">
        <authorList>
            <person name="Chooi Y.-H."/>
        </authorList>
    </citation>
    <scope>NUCLEOTIDE SEQUENCE [LARGE SCALE GENOMIC DNA]</scope>
    <source>
        <strain evidence="2">E3</strain>
    </source>
</reference>
<dbReference type="InterPro" id="IPR001214">
    <property type="entry name" value="SET_dom"/>
</dbReference>
<dbReference type="CDD" id="cd20071">
    <property type="entry name" value="SET_SMYD"/>
    <property type="match status" value="1"/>
</dbReference>
<reference evidence="3 5" key="2">
    <citation type="submission" date="2018-03" db="EMBL/GenBank/DDBJ databases">
        <authorList>
            <person name="Fogelqvist J."/>
        </authorList>
    </citation>
    <scope>NUCLEOTIDE SEQUENCE [LARGE SCALE GENOMIC DNA]</scope>
</reference>
<dbReference type="InterPro" id="IPR044237">
    <property type="entry name" value="ATXR2-like"/>
</dbReference>
<dbReference type="AlphaFoldDB" id="A0A0G4IXB4"/>
<dbReference type="PROSITE" id="PS50280">
    <property type="entry name" value="SET"/>
    <property type="match status" value="1"/>
</dbReference>
<dbReference type="EMBL" id="OVEO01000011">
    <property type="protein sequence ID" value="SPQ99032.1"/>
    <property type="molecule type" value="Genomic_DNA"/>
</dbReference>
<keyword evidence="3" id="KW-0496">Mitochondrion</keyword>
<protein>
    <recommendedName>
        <fullName evidence="1">SET domain-containing protein</fullName>
    </recommendedName>
</protein>
<dbReference type="GO" id="GO:0008168">
    <property type="term" value="F:methyltransferase activity"/>
    <property type="evidence" value="ECO:0007669"/>
    <property type="project" value="InterPro"/>
</dbReference>
<dbReference type="InterPro" id="IPR046341">
    <property type="entry name" value="SET_dom_sf"/>
</dbReference>
<accession>A0A0G4IXB4</accession>
<sequence length="439" mass="48956">MTTMMETASPGEINEFFARQLERLQLAKAICVRHIDEKTGKGMFAEKDFEEGEVIYNELKMFGRKHCNQVFDSCENCMKVIGTMESLWERLEQQPQHVHGCDDDECEEDECDRHRCDDESSCCDGEREPVECPRFPVVVQEIGLANEADEFVVGEPVPCRNACGEMYCSAMCAEDRWRSTHHLLCPASSSAMKEFVEFTNETNEALYIVGEIIATLIGETEAAGGSADALRQATAPLRMMLMRPWTSAVSIPDGMSKAEAGELMTTLNFLVDECCSLLRAALPEYSAMDVYAPLFSQAFVSRCMGMFEINNVQMSSRSPISVVCDRIEDVDTIESITPDQLERLMEYQNVTTEGFGLYSLHSTINHSCAPNGTLIKLKGGLDAKIALIANRNIAKGDEITISYICEDAPLEERRELLLDYGFQCQCPKCVEESAIVKGA</sequence>
<dbReference type="PANTHER" id="PTHR47436">
    <property type="entry name" value="HISTONE-LYSINE N-METHYLTRANSFERASE ATXR2"/>
    <property type="match status" value="1"/>
</dbReference>
<evidence type="ECO:0000313" key="2">
    <source>
        <dbReference type="EMBL" id="CEO99993.1"/>
    </source>
</evidence>
<keyword evidence="4" id="KW-1185">Reference proteome</keyword>
<dbReference type="OMA" id="TYHSLLC"/>
<dbReference type="SMART" id="SM00317">
    <property type="entry name" value="SET"/>
    <property type="match status" value="1"/>
</dbReference>
<gene>
    <name evidence="2" type="ORF">PBRA_007727</name>
    <name evidence="3" type="ORF">PLBR_LOCUS6247</name>
</gene>
<name>A0A0G4IXB4_PLABS</name>
<feature type="domain" description="SET" evidence="1">
    <location>
        <begin position="22"/>
        <end position="404"/>
    </location>
</feature>
<dbReference type="Gene3D" id="2.170.270.10">
    <property type="entry name" value="SET domain"/>
    <property type="match status" value="1"/>
</dbReference>
<dbReference type="PANTHER" id="PTHR47436:SF1">
    <property type="entry name" value="SET DOMAIN-CONTAINING PROTEIN"/>
    <property type="match status" value="1"/>
</dbReference>
<dbReference type="OrthoDB" id="5945798at2759"/>
<evidence type="ECO:0000259" key="1">
    <source>
        <dbReference type="PROSITE" id="PS50280"/>
    </source>
</evidence>
<geneLocation type="mitochondrion" evidence="3"/>
<dbReference type="Pfam" id="PF00856">
    <property type="entry name" value="SET"/>
    <property type="match status" value="1"/>
</dbReference>
<organism evidence="2 4">
    <name type="scientific">Plasmodiophora brassicae</name>
    <name type="common">Clubroot disease agent</name>
    <dbReference type="NCBI Taxonomy" id="37360"/>
    <lineage>
        <taxon>Eukaryota</taxon>
        <taxon>Sar</taxon>
        <taxon>Rhizaria</taxon>
        <taxon>Endomyxa</taxon>
        <taxon>Phytomyxea</taxon>
        <taxon>Plasmodiophorida</taxon>
        <taxon>Plasmodiophoridae</taxon>
        <taxon>Plasmodiophora</taxon>
    </lineage>
</organism>
<dbReference type="SUPFAM" id="SSF82199">
    <property type="entry name" value="SET domain"/>
    <property type="match status" value="1"/>
</dbReference>
<evidence type="ECO:0000313" key="5">
    <source>
        <dbReference type="Proteomes" id="UP000290189"/>
    </source>
</evidence>